<sequence>MSQQPDIIVSVDLGTTFTGVGWRAPRTPIQVINDWPGSGDRGERKVPTTLIYNVDGTLSSWGYMCADDDDFDYSPSVHKPAGKIRREFFKMFVDSDNLIAAQEQGVSQAPKTMAEAQKYAIDYLRQVYDHVKRSIEMQVGLGHVAGGWANMAVDFLFSVPTTWTRMETINAFKGIIRNAGFGVEGPRHSAQIDLTEAEAAAVATLKTSAIKFNQGSLFLTVDAGGGTTDLSLMRVTSNDADFPQMAQLAAVKGIGIGSTLIDRAFIRLVDQRLNTWPDVRDKLPANFATRMAQGHYFKTVKHKFGEKVYMQPKFKIQMEGVSHDFSHAGLGVENGRMVFSMLEIQSLFDTQIEGVMKQTTEQLNWLKENGIPDQVACLHRKLSTSHRSIQQQLISFPHPNATNAVVVPCQDPQLVVVRGLLLDHQQRIETGSLSVLATRIARASYGVVMRELYSPAKHYGEEVIQDQFDPAKRWAVDQVKWMIRKGDLVNPNNPLVNKFEFHLAERDTTRAWNAEIVISPNEPTFLPSSLKQAGVTKLCSVKSNLEGVQQHQLVLKQKRGTCFRKGYKFYICEFEVRVIVAPADLRFELWFGGTRFSGNHEPIGVKWDEAGARVKSG</sequence>
<dbReference type="EMBL" id="JANJQO010000668">
    <property type="protein sequence ID" value="KAJ2975747.1"/>
    <property type="molecule type" value="Genomic_DNA"/>
</dbReference>
<evidence type="ECO:0000313" key="2">
    <source>
        <dbReference type="Proteomes" id="UP001143910"/>
    </source>
</evidence>
<gene>
    <name evidence="1" type="ORF">NQ176_g5348</name>
</gene>
<comment type="caution">
    <text evidence="1">The sequence shown here is derived from an EMBL/GenBank/DDBJ whole genome shotgun (WGS) entry which is preliminary data.</text>
</comment>
<reference evidence="1" key="1">
    <citation type="submission" date="2022-08" db="EMBL/GenBank/DDBJ databases">
        <title>Genome Sequence of Lecanicillium fungicola.</title>
        <authorList>
            <person name="Buettner E."/>
        </authorList>
    </citation>
    <scope>NUCLEOTIDE SEQUENCE</scope>
    <source>
        <strain evidence="1">Babe33</strain>
    </source>
</reference>
<accession>A0ACC1N906</accession>
<name>A0ACC1N906_9HYPO</name>
<dbReference type="Proteomes" id="UP001143910">
    <property type="component" value="Unassembled WGS sequence"/>
</dbReference>
<keyword evidence="2" id="KW-1185">Reference proteome</keyword>
<organism evidence="1 2">
    <name type="scientific">Zarea fungicola</name>
    <dbReference type="NCBI Taxonomy" id="93591"/>
    <lineage>
        <taxon>Eukaryota</taxon>
        <taxon>Fungi</taxon>
        <taxon>Dikarya</taxon>
        <taxon>Ascomycota</taxon>
        <taxon>Pezizomycotina</taxon>
        <taxon>Sordariomycetes</taxon>
        <taxon>Hypocreomycetidae</taxon>
        <taxon>Hypocreales</taxon>
        <taxon>Cordycipitaceae</taxon>
        <taxon>Zarea</taxon>
    </lineage>
</organism>
<protein>
    <submittedName>
        <fullName evidence="1">Uncharacterized protein</fullName>
    </submittedName>
</protein>
<evidence type="ECO:0000313" key="1">
    <source>
        <dbReference type="EMBL" id="KAJ2975747.1"/>
    </source>
</evidence>
<proteinExistence type="predicted"/>